<dbReference type="Proteomes" id="UP000887560">
    <property type="component" value="Unplaced"/>
</dbReference>
<feature type="region of interest" description="Disordered" evidence="1">
    <location>
        <begin position="46"/>
        <end position="73"/>
    </location>
</feature>
<evidence type="ECO:0000313" key="2">
    <source>
        <dbReference type="Proteomes" id="UP000887560"/>
    </source>
</evidence>
<accession>A0A915NGF9</accession>
<sequence length="98" mass="11032">LEISSTLEEELLNNSNSTTPRRRKLGEKISNENELKINYSSKESHELVEAKSFEEDEEIEKESSSVAASNSSLGRLRKLSDSVINKFGSLWGRTTTQI</sequence>
<protein>
    <submittedName>
        <fullName evidence="3">Uncharacterized protein</fullName>
    </submittedName>
</protein>
<feature type="compositionally biased region" description="Low complexity" evidence="1">
    <location>
        <begin position="1"/>
        <end position="19"/>
    </location>
</feature>
<evidence type="ECO:0000313" key="3">
    <source>
        <dbReference type="WBParaSite" id="scf7180000416162.g113"/>
    </source>
</evidence>
<feature type="region of interest" description="Disordered" evidence="1">
    <location>
        <begin position="1"/>
        <end position="28"/>
    </location>
</feature>
<name>A0A915NGF9_9BILA</name>
<organism evidence="2 3">
    <name type="scientific">Meloidogyne floridensis</name>
    <dbReference type="NCBI Taxonomy" id="298350"/>
    <lineage>
        <taxon>Eukaryota</taxon>
        <taxon>Metazoa</taxon>
        <taxon>Ecdysozoa</taxon>
        <taxon>Nematoda</taxon>
        <taxon>Chromadorea</taxon>
        <taxon>Rhabditida</taxon>
        <taxon>Tylenchina</taxon>
        <taxon>Tylenchomorpha</taxon>
        <taxon>Tylenchoidea</taxon>
        <taxon>Meloidogynidae</taxon>
        <taxon>Meloidogyninae</taxon>
        <taxon>Meloidogyne</taxon>
    </lineage>
</organism>
<keyword evidence="2" id="KW-1185">Reference proteome</keyword>
<reference evidence="3" key="1">
    <citation type="submission" date="2022-11" db="UniProtKB">
        <authorList>
            <consortium name="WormBaseParasite"/>
        </authorList>
    </citation>
    <scope>IDENTIFICATION</scope>
</reference>
<dbReference type="AlphaFoldDB" id="A0A915NGF9"/>
<dbReference type="WBParaSite" id="scf7180000416162.g113">
    <property type="protein sequence ID" value="scf7180000416162.g113"/>
    <property type="gene ID" value="scf7180000416162.g113"/>
</dbReference>
<evidence type="ECO:0000256" key="1">
    <source>
        <dbReference type="SAM" id="MobiDB-lite"/>
    </source>
</evidence>
<proteinExistence type="predicted"/>